<evidence type="ECO:0000256" key="2">
    <source>
        <dbReference type="SAM" id="MobiDB-lite"/>
    </source>
</evidence>
<feature type="coiled-coil region" evidence="1">
    <location>
        <begin position="301"/>
        <end position="335"/>
    </location>
</feature>
<dbReference type="STRING" id="1141098.A0A1Y2EHL9"/>
<feature type="coiled-coil region" evidence="1">
    <location>
        <begin position="101"/>
        <end position="173"/>
    </location>
</feature>
<feature type="region of interest" description="Disordered" evidence="2">
    <location>
        <begin position="369"/>
        <end position="435"/>
    </location>
</feature>
<evidence type="ECO:0000256" key="3">
    <source>
        <dbReference type="SAM" id="Phobius"/>
    </source>
</evidence>
<keyword evidence="1" id="KW-0175">Coiled coil</keyword>
<protein>
    <submittedName>
        <fullName evidence="4">Uncharacterized protein</fullName>
    </submittedName>
</protein>
<evidence type="ECO:0000256" key="1">
    <source>
        <dbReference type="SAM" id="Coils"/>
    </source>
</evidence>
<comment type="caution">
    <text evidence="4">The sequence shown here is derived from an EMBL/GenBank/DDBJ whole genome shotgun (WGS) entry which is preliminary data.</text>
</comment>
<dbReference type="EMBL" id="MCFJ01000001">
    <property type="protein sequence ID" value="ORY70937.1"/>
    <property type="molecule type" value="Genomic_DNA"/>
</dbReference>
<sequence length="435" mass="48854">MAAFIDWRRLIFPPEETATPPPPPLPAQTTPRDLRHALFSLPSAETTITTVAAILLGAFWTVLVLYWVRGRNSNSRDSPTTTTPANHTPEYEQLKDALAQLVAKEKAITAMSQRIEAIENNVQQRLDRNTGSTEGDMQKSLDQRLESIEIKLRQSLDERSEALKDTIRQKSDQGLLDDIHRALDQRIEALEEGVRIIDGKQLDQEATQIRERKMTLRLEAVEESVRVVDGKTRAYSQRIDSVDDSVRVIDSRTKAQSQRLEAVEDSVGSVDGQATLLSHDVSRGGLAIEKLQRQVKMLPDNDRLKALSRAWESRFKQLEDQIEQYHIALEEQRAENVITLSYSEIDTVEIEPTGPLYVQPPPPCTPFKDFQAGSMPLTPSPSAGSFSGSSVRSVSPASKIPRSIEQRRLEMAGFQTPTFSSRQKLLTSRTTSWSR</sequence>
<keyword evidence="3" id="KW-0812">Transmembrane</keyword>
<dbReference type="RefSeq" id="XP_040720529.1">
    <property type="nucleotide sequence ID" value="XM_040863158.1"/>
</dbReference>
<reference evidence="4 5" key="1">
    <citation type="submission" date="2016-07" db="EMBL/GenBank/DDBJ databases">
        <title>Pervasive Adenine N6-methylation of Active Genes in Fungi.</title>
        <authorList>
            <consortium name="DOE Joint Genome Institute"/>
            <person name="Mondo S.J."/>
            <person name="Dannebaum R.O."/>
            <person name="Kuo R.C."/>
            <person name="Labutti K."/>
            <person name="Haridas S."/>
            <person name="Kuo A."/>
            <person name="Salamov A."/>
            <person name="Ahrendt S.R."/>
            <person name="Lipzen A."/>
            <person name="Sullivan W."/>
            <person name="Andreopoulos W.B."/>
            <person name="Clum A."/>
            <person name="Lindquist E."/>
            <person name="Daum C."/>
            <person name="Ramamoorthy G.K."/>
            <person name="Gryganskyi A."/>
            <person name="Culley D."/>
            <person name="Magnuson J.K."/>
            <person name="James T.Y."/>
            <person name="O'Malley M.A."/>
            <person name="Stajich J.E."/>
            <person name="Spatafora J.W."/>
            <person name="Visel A."/>
            <person name="Grigoriev I.V."/>
        </authorList>
    </citation>
    <scope>NUCLEOTIDE SEQUENCE [LARGE SCALE GENOMIC DNA]</scope>
    <source>
        <strain evidence="4 5">CBS 129021</strain>
    </source>
</reference>
<evidence type="ECO:0000313" key="5">
    <source>
        <dbReference type="Proteomes" id="UP000193689"/>
    </source>
</evidence>
<feature type="compositionally biased region" description="Low complexity" evidence="2">
    <location>
        <begin position="380"/>
        <end position="398"/>
    </location>
</feature>
<dbReference type="AlphaFoldDB" id="A0A1Y2EHL9"/>
<dbReference type="InParanoid" id="A0A1Y2EHL9"/>
<dbReference type="Proteomes" id="UP000193689">
    <property type="component" value="Unassembled WGS sequence"/>
</dbReference>
<keyword evidence="5" id="KW-1185">Reference proteome</keyword>
<feature type="compositionally biased region" description="Polar residues" evidence="2">
    <location>
        <begin position="415"/>
        <end position="435"/>
    </location>
</feature>
<gene>
    <name evidence="4" type="ORF">BCR38DRAFT_479470</name>
</gene>
<accession>A0A1Y2EHL9</accession>
<dbReference type="OrthoDB" id="4735097at2759"/>
<keyword evidence="3" id="KW-0472">Membrane</keyword>
<name>A0A1Y2EHL9_9PEZI</name>
<organism evidence="4 5">
    <name type="scientific">Pseudomassariella vexata</name>
    <dbReference type="NCBI Taxonomy" id="1141098"/>
    <lineage>
        <taxon>Eukaryota</taxon>
        <taxon>Fungi</taxon>
        <taxon>Dikarya</taxon>
        <taxon>Ascomycota</taxon>
        <taxon>Pezizomycotina</taxon>
        <taxon>Sordariomycetes</taxon>
        <taxon>Xylariomycetidae</taxon>
        <taxon>Amphisphaeriales</taxon>
        <taxon>Pseudomassariaceae</taxon>
        <taxon>Pseudomassariella</taxon>
    </lineage>
</organism>
<dbReference type="GeneID" id="63779370"/>
<evidence type="ECO:0000313" key="4">
    <source>
        <dbReference type="EMBL" id="ORY70937.1"/>
    </source>
</evidence>
<feature type="transmembrane region" description="Helical" evidence="3">
    <location>
        <begin position="48"/>
        <end position="68"/>
    </location>
</feature>
<proteinExistence type="predicted"/>
<keyword evidence="3" id="KW-1133">Transmembrane helix</keyword>